<dbReference type="Gene3D" id="2.130.10.10">
    <property type="entry name" value="YVTN repeat-like/Quinoprotein amine dehydrogenase"/>
    <property type="match status" value="3"/>
</dbReference>
<sequence>RFEGPNSWVALSKILNSILEDLENARSRKTYLIIDALDECTKDADKLLSLVVQKSSAFPSVKWIVSSRNWPSIEKDIDTATQKVGLSLEPNEESVSAAVTTYIRFKVDWLAKRNKYDNNTRVAVERYLLANANGTFLWVSLVCQELAKTSRRKTQKKLAEIPPGLDAFYRRMIDQISNLEDTEDTTLCQRILAIISVVYRPIMLDELAALVDTLERVSSDCEDLEELVRSLVVRCGPVGVGAIRQYGQIWDPVTGQCVSTLWGHGNYVGCVTWSHDATRLASGSSDNTVKIWDPVTGQCMLTLEGHSNRVSSVAWSHDTARLASGSYDKTVKIWDPVAGRCVLTLEGHRYYFRFVAWSDDTTRLASASYDKTVKIWDPATGVNFVTWSYDAARLASASYDKTIKIWDPAIGQYVSRLDGSSHHVNSVACSNDTARQVSGTSDKTVEIQDPATGRCVSTLEGHSYYVNFVAWSDDAAWLASGSGDKTVKIWNPATGQCVSTLRGHDGRVNSVAWSRDAIWLASGSSDKTVKIWNPATGQSYGMSLIRALVLVLLIVHHQKLLTMA</sequence>
<feature type="repeat" description="WD" evidence="3">
    <location>
        <begin position="345"/>
        <end position="377"/>
    </location>
</feature>
<reference evidence="6" key="1">
    <citation type="journal article" date="2023" name="Mol. Phylogenet. Evol.">
        <title>Genome-scale phylogeny and comparative genomics of the fungal order Sordariales.</title>
        <authorList>
            <person name="Hensen N."/>
            <person name="Bonometti L."/>
            <person name="Westerberg I."/>
            <person name="Brannstrom I.O."/>
            <person name="Guillou S."/>
            <person name="Cros-Aarteil S."/>
            <person name="Calhoun S."/>
            <person name="Haridas S."/>
            <person name="Kuo A."/>
            <person name="Mondo S."/>
            <person name="Pangilinan J."/>
            <person name="Riley R."/>
            <person name="LaButti K."/>
            <person name="Andreopoulos B."/>
            <person name="Lipzen A."/>
            <person name="Chen C."/>
            <person name="Yan M."/>
            <person name="Daum C."/>
            <person name="Ng V."/>
            <person name="Clum A."/>
            <person name="Steindorff A."/>
            <person name="Ohm R.A."/>
            <person name="Martin F."/>
            <person name="Silar P."/>
            <person name="Natvig D.O."/>
            <person name="Lalanne C."/>
            <person name="Gautier V."/>
            <person name="Ament-Velasquez S.L."/>
            <person name="Kruys A."/>
            <person name="Hutchinson M.I."/>
            <person name="Powell A.J."/>
            <person name="Barry K."/>
            <person name="Miller A.N."/>
            <person name="Grigoriev I.V."/>
            <person name="Debuchy R."/>
            <person name="Gladieux P."/>
            <person name="Hiltunen Thoren M."/>
            <person name="Johannesson H."/>
        </authorList>
    </citation>
    <scope>NUCLEOTIDE SEQUENCE</scope>
    <source>
        <strain evidence="6">CBS 359.72</strain>
    </source>
</reference>
<dbReference type="PROSITE" id="PS50082">
    <property type="entry name" value="WD_REPEATS_2"/>
    <property type="match status" value="6"/>
</dbReference>
<evidence type="ECO:0000256" key="4">
    <source>
        <dbReference type="SAM" id="Coils"/>
    </source>
</evidence>
<evidence type="ECO:0000259" key="5">
    <source>
        <dbReference type="Pfam" id="PF24883"/>
    </source>
</evidence>
<dbReference type="PRINTS" id="PR00320">
    <property type="entry name" value="GPROTEINBRPT"/>
</dbReference>
<feature type="coiled-coil region" evidence="4">
    <location>
        <begin position="207"/>
        <end position="234"/>
    </location>
</feature>
<dbReference type="PROSITE" id="PS50294">
    <property type="entry name" value="WD_REPEATS_REGION"/>
    <property type="match status" value="6"/>
</dbReference>
<dbReference type="InterPro" id="IPR020472">
    <property type="entry name" value="WD40_PAC1"/>
</dbReference>
<feature type="repeat" description="WD" evidence="3">
    <location>
        <begin position="261"/>
        <end position="302"/>
    </location>
</feature>
<dbReference type="InterPro" id="IPR001680">
    <property type="entry name" value="WD40_rpt"/>
</dbReference>
<dbReference type="SUPFAM" id="SSF50978">
    <property type="entry name" value="WD40 repeat-like"/>
    <property type="match status" value="1"/>
</dbReference>
<feature type="repeat" description="WD" evidence="3">
    <location>
        <begin position="303"/>
        <end position="344"/>
    </location>
</feature>
<protein>
    <submittedName>
        <fullName evidence="6">WD40-repeat-containing domain protein</fullName>
    </submittedName>
</protein>
<feature type="repeat" description="WD" evidence="3">
    <location>
        <begin position="459"/>
        <end position="500"/>
    </location>
</feature>
<organism evidence="6 7">
    <name type="scientific">Corynascus novoguineensis</name>
    <dbReference type="NCBI Taxonomy" id="1126955"/>
    <lineage>
        <taxon>Eukaryota</taxon>
        <taxon>Fungi</taxon>
        <taxon>Dikarya</taxon>
        <taxon>Ascomycota</taxon>
        <taxon>Pezizomycotina</taxon>
        <taxon>Sordariomycetes</taxon>
        <taxon>Sordariomycetidae</taxon>
        <taxon>Sordariales</taxon>
        <taxon>Chaetomiaceae</taxon>
        <taxon>Corynascus</taxon>
    </lineage>
</organism>
<evidence type="ECO:0000313" key="7">
    <source>
        <dbReference type="Proteomes" id="UP001303647"/>
    </source>
</evidence>
<dbReference type="InterPro" id="IPR036322">
    <property type="entry name" value="WD40_repeat_dom_sf"/>
</dbReference>
<feature type="non-terminal residue" evidence="6">
    <location>
        <position position="1"/>
    </location>
</feature>
<evidence type="ECO:0000256" key="2">
    <source>
        <dbReference type="ARBA" id="ARBA00022737"/>
    </source>
</evidence>
<dbReference type="SMART" id="SM00320">
    <property type="entry name" value="WD40"/>
    <property type="match status" value="7"/>
</dbReference>
<gene>
    <name evidence="6" type="ORF">C7999DRAFT_33080</name>
</gene>
<dbReference type="CDD" id="cd00200">
    <property type="entry name" value="WD40"/>
    <property type="match status" value="1"/>
</dbReference>
<comment type="caution">
    <text evidence="6">The sequence shown here is derived from an EMBL/GenBank/DDBJ whole genome shotgun (WGS) entry which is preliminary data.</text>
</comment>
<dbReference type="InterPro" id="IPR015943">
    <property type="entry name" value="WD40/YVTN_repeat-like_dom_sf"/>
</dbReference>
<keyword evidence="1 3" id="KW-0853">WD repeat</keyword>
<accession>A0AAN7HP04</accession>
<feature type="repeat" description="WD" evidence="3">
    <location>
        <begin position="501"/>
        <end position="542"/>
    </location>
</feature>
<name>A0AAN7HP04_9PEZI</name>
<keyword evidence="7" id="KW-1185">Reference proteome</keyword>
<feature type="repeat" description="WD" evidence="3">
    <location>
        <begin position="382"/>
        <end position="407"/>
    </location>
</feature>
<evidence type="ECO:0000256" key="3">
    <source>
        <dbReference type="PROSITE-ProRule" id="PRU00221"/>
    </source>
</evidence>
<dbReference type="PANTHER" id="PTHR19848">
    <property type="entry name" value="WD40 REPEAT PROTEIN"/>
    <property type="match status" value="1"/>
</dbReference>
<evidence type="ECO:0000313" key="6">
    <source>
        <dbReference type="EMBL" id="KAK4246559.1"/>
    </source>
</evidence>
<proteinExistence type="predicted"/>
<dbReference type="Proteomes" id="UP001303647">
    <property type="component" value="Unassembled WGS sequence"/>
</dbReference>
<dbReference type="Pfam" id="PF24883">
    <property type="entry name" value="NPHP3_N"/>
    <property type="match status" value="1"/>
</dbReference>
<keyword evidence="2" id="KW-0677">Repeat</keyword>
<reference evidence="6" key="2">
    <citation type="submission" date="2023-05" db="EMBL/GenBank/DDBJ databases">
        <authorList>
            <consortium name="Lawrence Berkeley National Laboratory"/>
            <person name="Steindorff A."/>
            <person name="Hensen N."/>
            <person name="Bonometti L."/>
            <person name="Westerberg I."/>
            <person name="Brannstrom I.O."/>
            <person name="Guillou S."/>
            <person name="Cros-Aarteil S."/>
            <person name="Calhoun S."/>
            <person name="Haridas S."/>
            <person name="Kuo A."/>
            <person name="Mondo S."/>
            <person name="Pangilinan J."/>
            <person name="Riley R."/>
            <person name="Labutti K."/>
            <person name="Andreopoulos B."/>
            <person name="Lipzen A."/>
            <person name="Chen C."/>
            <person name="Yanf M."/>
            <person name="Daum C."/>
            <person name="Ng V."/>
            <person name="Clum A."/>
            <person name="Ohm R."/>
            <person name="Martin F."/>
            <person name="Silar P."/>
            <person name="Natvig D."/>
            <person name="Lalanne C."/>
            <person name="Gautier V."/>
            <person name="Ament-Velasquez S.L."/>
            <person name="Kruys A."/>
            <person name="Hutchinson M.I."/>
            <person name="Powell A.J."/>
            <person name="Barry K."/>
            <person name="Miller A.N."/>
            <person name="Grigoriev I.V."/>
            <person name="Debuchy R."/>
            <person name="Gladieux P."/>
            <person name="Thoren M.H."/>
            <person name="Johannesson H."/>
        </authorList>
    </citation>
    <scope>NUCLEOTIDE SEQUENCE</scope>
    <source>
        <strain evidence="6">CBS 359.72</strain>
    </source>
</reference>
<dbReference type="EMBL" id="MU857672">
    <property type="protein sequence ID" value="KAK4246559.1"/>
    <property type="molecule type" value="Genomic_DNA"/>
</dbReference>
<evidence type="ECO:0000256" key="1">
    <source>
        <dbReference type="ARBA" id="ARBA00022574"/>
    </source>
</evidence>
<feature type="domain" description="Nephrocystin 3-like N-terminal" evidence="5">
    <location>
        <begin position="13"/>
        <end position="68"/>
    </location>
</feature>
<dbReference type="AlphaFoldDB" id="A0AAN7HP04"/>
<keyword evidence="4" id="KW-0175">Coiled coil</keyword>
<dbReference type="Pfam" id="PF00400">
    <property type="entry name" value="WD40"/>
    <property type="match status" value="7"/>
</dbReference>
<dbReference type="InterPro" id="IPR056884">
    <property type="entry name" value="NPHP3-like_N"/>
</dbReference>
<dbReference type="PANTHER" id="PTHR19848:SF8">
    <property type="entry name" value="F-BOX AND WD REPEAT DOMAIN CONTAINING 7"/>
    <property type="match status" value="1"/>
</dbReference>